<feature type="transmembrane region" description="Helical" evidence="16">
    <location>
        <begin position="81"/>
        <end position="101"/>
    </location>
</feature>
<evidence type="ECO:0000256" key="9">
    <source>
        <dbReference type="ARBA" id="ARBA00022777"/>
    </source>
</evidence>
<dbReference type="SUPFAM" id="SSF55874">
    <property type="entry name" value="ATPase domain of HSP90 chaperone/DNA topoisomerase II/histidine kinase"/>
    <property type="match status" value="1"/>
</dbReference>
<dbReference type="InterPro" id="IPR003661">
    <property type="entry name" value="HisK_dim/P_dom"/>
</dbReference>
<evidence type="ECO:0000256" key="10">
    <source>
        <dbReference type="ARBA" id="ARBA00022840"/>
    </source>
</evidence>
<dbReference type="Pfam" id="PF02518">
    <property type="entry name" value="HATPase_c"/>
    <property type="match status" value="1"/>
</dbReference>
<keyword evidence="13 16" id="KW-0472">Membrane</keyword>
<dbReference type="InterPro" id="IPR003018">
    <property type="entry name" value="GAF"/>
</dbReference>
<keyword evidence="6 20" id="KW-0808">Transferase</keyword>
<dbReference type="SMART" id="SM00387">
    <property type="entry name" value="HATPase_c"/>
    <property type="match status" value="1"/>
</dbReference>
<comment type="caution">
    <text evidence="20">The sequence shown here is derived from an EMBL/GenBank/DDBJ whole genome shotgun (WGS) entry which is preliminary data.</text>
</comment>
<evidence type="ECO:0000313" key="21">
    <source>
        <dbReference type="Proteomes" id="UP001523216"/>
    </source>
</evidence>
<evidence type="ECO:0000256" key="5">
    <source>
        <dbReference type="ARBA" id="ARBA00022553"/>
    </source>
</evidence>
<organism evidence="20 21">
    <name type="scientific">Paractinoplanes hotanensis</name>
    <dbReference type="NCBI Taxonomy" id="2906497"/>
    <lineage>
        <taxon>Bacteria</taxon>
        <taxon>Bacillati</taxon>
        <taxon>Actinomycetota</taxon>
        <taxon>Actinomycetes</taxon>
        <taxon>Micromonosporales</taxon>
        <taxon>Micromonosporaceae</taxon>
        <taxon>Paractinoplanes</taxon>
    </lineage>
</organism>
<evidence type="ECO:0000259" key="18">
    <source>
        <dbReference type="PROSITE" id="PS50112"/>
    </source>
</evidence>
<evidence type="ECO:0000256" key="4">
    <source>
        <dbReference type="ARBA" id="ARBA00012438"/>
    </source>
</evidence>
<feature type="domain" description="PAS" evidence="18">
    <location>
        <begin position="324"/>
        <end position="360"/>
    </location>
</feature>
<dbReference type="InterPro" id="IPR029787">
    <property type="entry name" value="Nucleotide_cyclase"/>
</dbReference>
<dbReference type="PROSITE" id="PS50887">
    <property type="entry name" value="GGDEF"/>
    <property type="match status" value="1"/>
</dbReference>
<gene>
    <name evidence="20" type="ORF">LXN57_11820</name>
</gene>
<evidence type="ECO:0000256" key="15">
    <source>
        <dbReference type="SAM" id="MobiDB-lite"/>
    </source>
</evidence>
<evidence type="ECO:0000313" key="20">
    <source>
        <dbReference type="EMBL" id="MCM4078252.1"/>
    </source>
</evidence>
<accession>A0ABT0XX05</accession>
<feature type="transmembrane region" description="Helical" evidence="16">
    <location>
        <begin position="33"/>
        <end position="50"/>
    </location>
</feature>
<feature type="transmembrane region" description="Helical" evidence="16">
    <location>
        <begin position="159"/>
        <end position="180"/>
    </location>
</feature>
<proteinExistence type="predicted"/>
<dbReference type="CDD" id="cd01949">
    <property type="entry name" value="GGDEF"/>
    <property type="match status" value="1"/>
</dbReference>
<evidence type="ECO:0000256" key="1">
    <source>
        <dbReference type="ARBA" id="ARBA00000085"/>
    </source>
</evidence>
<dbReference type="InterPro" id="IPR036890">
    <property type="entry name" value="HATPase_C_sf"/>
</dbReference>
<evidence type="ECO:0000256" key="12">
    <source>
        <dbReference type="ARBA" id="ARBA00023012"/>
    </source>
</evidence>
<keyword evidence="20" id="KW-0548">Nucleotidyltransferase</keyword>
<evidence type="ECO:0000256" key="13">
    <source>
        <dbReference type="ARBA" id="ARBA00023136"/>
    </source>
</evidence>
<dbReference type="InterPro" id="IPR035965">
    <property type="entry name" value="PAS-like_dom_sf"/>
</dbReference>
<dbReference type="CDD" id="cd00075">
    <property type="entry name" value="HATPase"/>
    <property type="match status" value="1"/>
</dbReference>
<comment type="catalytic activity">
    <reaction evidence="1">
        <text>ATP + protein L-histidine = ADP + protein N-phospho-L-histidine.</text>
        <dbReference type="EC" id="2.7.13.3"/>
    </reaction>
</comment>
<dbReference type="SUPFAM" id="SSF55781">
    <property type="entry name" value="GAF domain-like"/>
    <property type="match status" value="1"/>
</dbReference>
<name>A0ABT0XX05_9ACTN</name>
<dbReference type="Pfam" id="PF00990">
    <property type="entry name" value="GGDEF"/>
    <property type="match status" value="1"/>
</dbReference>
<feature type="transmembrane region" description="Helical" evidence="16">
    <location>
        <begin position="57"/>
        <end position="75"/>
    </location>
</feature>
<dbReference type="InterPro" id="IPR000160">
    <property type="entry name" value="GGDEF_dom"/>
</dbReference>
<dbReference type="InterPro" id="IPR005467">
    <property type="entry name" value="His_kinase_dom"/>
</dbReference>
<keyword evidence="11 16" id="KW-1133">Transmembrane helix</keyword>
<evidence type="ECO:0000256" key="8">
    <source>
        <dbReference type="ARBA" id="ARBA00022741"/>
    </source>
</evidence>
<dbReference type="SUPFAM" id="SSF55073">
    <property type="entry name" value="Nucleotide cyclase"/>
    <property type="match status" value="1"/>
</dbReference>
<feature type="transmembrane region" description="Helical" evidence="16">
    <location>
        <begin position="284"/>
        <end position="303"/>
    </location>
</feature>
<dbReference type="Pfam" id="PF00512">
    <property type="entry name" value="HisKA"/>
    <property type="match status" value="1"/>
</dbReference>
<feature type="domain" description="GGDEF" evidence="19">
    <location>
        <begin position="916"/>
        <end position="1039"/>
    </location>
</feature>
<keyword evidence="5" id="KW-0597">Phosphoprotein</keyword>
<keyword evidence="21" id="KW-1185">Reference proteome</keyword>
<keyword evidence="7 16" id="KW-0812">Transmembrane</keyword>
<dbReference type="GO" id="GO:0052621">
    <property type="term" value="F:diguanylate cyclase activity"/>
    <property type="evidence" value="ECO:0007669"/>
    <property type="project" value="UniProtKB-EC"/>
</dbReference>
<dbReference type="NCBIfam" id="TIGR00254">
    <property type="entry name" value="GGDEF"/>
    <property type="match status" value="1"/>
</dbReference>
<dbReference type="PANTHER" id="PTHR42878:SF7">
    <property type="entry name" value="SENSOR HISTIDINE KINASE GLRK"/>
    <property type="match status" value="1"/>
</dbReference>
<dbReference type="Gene3D" id="3.30.565.10">
    <property type="entry name" value="Histidine kinase-like ATPase, C-terminal domain"/>
    <property type="match status" value="1"/>
</dbReference>
<evidence type="ECO:0000256" key="3">
    <source>
        <dbReference type="ARBA" id="ARBA00004236"/>
    </source>
</evidence>
<dbReference type="InterPro" id="IPR050351">
    <property type="entry name" value="BphY/WalK/GraS-like"/>
</dbReference>
<evidence type="ECO:0000256" key="16">
    <source>
        <dbReference type="SAM" id="Phobius"/>
    </source>
</evidence>
<dbReference type="InterPro" id="IPR036097">
    <property type="entry name" value="HisK_dim/P_sf"/>
</dbReference>
<feature type="compositionally biased region" description="Pro residues" evidence="15">
    <location>
        <begin position="699"/>
        <end position="709"/>
    </location>
</feature>
<dbReference type="SUPFAM" id="SSF55785">
    <property type="entry name" value="PYP-like sensor domain (PAS domain)"/>
    <property type="match status" value="1"/>
</dbReference>
<dbReference type="SMART" id="SM00388">
    <property type="entry name" value="HisKA"/>
    <property type="match status" value="1"/>
</dbReference>
<feature type="region of interest" description="Disordered" evidence="15">
    <location>
        <begin position="1026"/>
        <end position="1046"/>
    </location>
</feature>
<dbReference type="InterPro" id="IPR004358">
    <property type="entry name" value="Sig_transdc_His_kin-like_C"/>
</dbReference>
<comment type="subcellular location">
    <subcellularLocation>
        <location evidence="3">Cell membrane</location>
    </subcellularLocation>
    <subcellularLocation>
        <location evidence="2">Membrane</location>
        <topology evidence="2">Multi-pass membrane protein</topology>
    </subcellularLocation>
</comment>
<dbReference type="Proteomes" id="UP001523216">
    <property type="component" value="Unassembled WGS sequence"/>
</dbReference>
<dbReference type="SMART" id="SM00065">
    <property type="entry name" value="GAF"/>
    <property type="match status" value="1"/>
</dbReference>
<dbReference type="CDD" id="cd00082">
    <property type="entry name" value="HisKA"/>
    <property type="match status" value="1"/>
</dbReference>
<dbReference type="PROSITE" id="PS50112">
    <property type="entry name" value="PAS"/>
    <property type="match status" value="1"/>
</dbReference>
<evidence type="ECO:0000256" key="2">
    <source>
        <dbReference type="ARBA" id="ARBA00004141"/>
    </source>
</evidence>
<feature type="compositionally biased region" description="Polar residues" evidence="15">
    <location>
        <begin position="1036"/>
        <end position="1046"/>
    </location>
</feature>
<feature type="compositionally biased region" description="Low complexity" evidence="15">
    <location>
        <begin position="678"/>
        <end position="697"/>
    </location>
</feature>
<dbReference type="EMBL" id="JAMQOL010000015">
    <property type="protein sequence ID" value="MCM4078252.1"/>
    <property type="molecule type" value="Genomic_DNA"/>
</dbReference>
<dbReference type="PROSITE" id="PS50109">
    <property type="entry name" value="HIS_KIN"/>
    <property type="match status" value="1"/>
</dbReference>
<dbReference type="Gene3D" id="1.10.287.130">
    <property type="match status" value="1"/>
</dbReference>
<dbReference type="InterPro" id="IPR000014">
    <property type="entry name" value="PAS"/>
</dbReference>
<dbReference type="EC" id="2.7.13.3" evidence="4"/>
<dbReference type="PRINTS" id="PR00344">
    <property type="entry name" value="BCTRLSENSOR"/>
</dbReference>
<sequence>MGLRSAVIRTLCFALVYLAATYAGRLTVMDATNLSLVWPAAGVSAAWFLAQYRSRWRVLDVLALSVVTVVVNTATGASLTLAVWFVLANVLQAGLFAYLVQRWLPHLWAAGGEAPLTRTHELWRLIAAAVLGTGAGALLGPTGVWVVNGTYSWPATAVWMTRNTVSILLIGVVFLTWGYLWRTRPATGYVAQIRARWSHVSTGRRLEYVAVVGVSAAAYSAVFGIKHGLPLAFALLVMTVWAGSRLSTAFVVLHDLLFGSIAVLFTLHGTGAFANIASHPARALVAQAFVGVIAVVGLALALGRDERAALVNQLRTEQEAAAGQAKLMTAIVDSMTEGLTVVDDQGRLLLRNPAVRRLLGGVVSSSGQIAKPDYYGLFHPNGKPIAPEEMPNRRALAGTDVHGMDILVRNPGVPEGRLLSVSSAALPGDLDGRRCAVTIFHDVTAERRHRDELATFAGVVAHDLLNPLTTVKGWTEALTDILENNSTPIDPAKARDGLNRIARAARRMRSMIDDLLDYTTARDAALAPTLVPLGDVVNDIAIARIDQAQSNGTPVPSFDISDLNTVYADPVLVHQLLENLISNAIKYTAPDVTPAIRIHSDIADHHVRVTIDDNGIGIPDGQHDSIFETFHRAHRTAGYSGTGLGLGIGKRIVERHGGTITATPNPTGRGSRFTFTLPADATTAPTPDNTAPTASPSHLPTPDPQPTAEPPASELPDRRTLPPAAGFEHAAQLVLDYLHEQIPLAFWSVTRVENGRQMYLYLDADNGYGLRQGDSHPWQDSYCIHMAAGEAPTVARDAQTVPAYANAAVNQAVDIGTYAGAPITEPDGSLFGAICGIDPNTHTNDPRMASAEPLLAMLGQLLTAALAADRIQDHSLNALLREQLSADTDALTGLPNRRAWQRIIEQTSARFQRLADPTVVAMLDLDRLKTINDTLGHAAGDAYIQAAATAARRAIRDTDFIARLGGDEFGIILTQCTEADAEIAVARLNQELEAAGVAASIGWVAVTTEDGFPAALDQADAAMYATKQQRRKQPNADLSPSLPQTS</sequence>
<evidence type="ECO:0000259" key="19">
    <source>
        <dbReference type="PROSITE" id="PS50887"/>
    </source>
</evidence>
<dbReference type="Gene3D" id="3.30.70.270">
    <property type="match status" value="1"/>
</dbReference>
<dbReference type="SMART" id="SM00267">
    <property type="entry name" value="GGDEF"/>
    <property type="match status" value="1"/>
</dbReference>
<keyword evidence="9" id="KW-0418">Kinase</keyword>
<evidence type="ECO:0000256" key="11">
    <source>
        <dbReference type="ARBA" id="ARBA00022989"/>
    </source>
</evidence>
<dbReference type="PANTHER" id="PTHR42878">
    <property type="entry name" value="TWO-COMPONENT HISTIDINE KINASE"/>
    <property type="match status" value="1"/>
</dbReference>
<dbReference type="SUPFAM" id="SSF47384">
    <property type="entry name" value="Homodimeric domain of signal transducing histidine kinase"/>
    <property type="match status" value="1"/>
</dbReference>
<evidence type="ECO:0000256" key="7">
    <source>
        <dbReference type="ARBA" id="ARBA00022692"/>
    </source>
</evidence>
<feature type="region of interest" description="Disordered" evidence="15">
    <location>
        <begin position="658"/>
        <end position="722"/>
    </location>
</feature>
<dbReference type="RefSeq" id="WP_251798094.1">
    <property type="nucleotide sequence ID" value="NZ_JAMQOL010000015.1"/>
</dbReference>
<keyword evidence="10" id="KW-0067">ATP-binding</keyword>
<dbReference type="Gene3D" id="3.30.450.20">
    <property type="entry name" value="PAS domain"/>
    <property type="match status" value="1"/>
</dbReference>
<dbReference type="InterPro" id="IPR003594">
    <property type="entry name" value="HATPase_dom"/>
</dbReference>
<evidence type="ECO:0000256" key="6">
    <source>
        <dbReference type="ARBA" id="ARBA00022679"/>
    </source>
</evidence>
<evidence type="ECO:0000259" key="17">
    <source>
        <dbReference type="PROSITE" id="PS50109"/>
    </source>
</evidence>
<keyword evidence="12" id="KW-0902">Two-component regulatory system</keyword>
<feature type="transmembrane region" description="Helical" evidence="16">
    <location>
        <begin position="122"/>
        <end position="147"/>
    </location>
</feature>
<feature type="domain" description="Histidine kinase" evidence="17">
    <location>
        <begin position="459"/>
        <end position="681"/>
    </location>
</feature>
<feature type="transmembrane region" description="Helical" evidence="16">
    <location>
        <begin position="260"/>
        <end position="278"/>
    </location>
</feature>
<protein>
    <recommendedName>
        <fullName evidence="14">Sensor-like histidine kinase SenX3</fullName>
        <ecNumber evidence="4">2.7.13.3</ecNumber>
    </recommendedName>
</protein>
<reference evidence="20 21" key="1">
    <citation type="submission" date="2022-06" db="EMBL/GenBank/DDBJ databases">
        <title>Actinoplanes abujensis sp. nov., isolated from Nigerian arid soil.</title>
        <authorList>
            <person name="Ding P."/>
        </authorList>
    </citation>
    <scope>NUCLEOTIDE SEQUENCE [LARGE SCALE GENOMIC DNA]</scope>
    <source>
        <strain evidence="21">TRM88002</strain>
    </source>
</reference>
<dbReference type="InterPro" id="IPR043128">
    <property type="entry name" value="Rev_trsase/Diguanyl_cyclase"/>
</dbReference>
<keyword evidence="8" id="KW-0547">Nucleotide-binding</keyword>
<evidence type="ECO:0000256" key="14">
    <source>
        <dbReference type="ARBA" id="ARBA00039401"/>
    </source>
</evidence>